<dbReference type="PANTHER" id="PTHR45876">
    <property type="entry name" value="FI04035P"/>
    <property type="match status" value="1"/>
</dbReference>
<dbReference type="GO" id="GO:0007165">
    <property type="term" value="P:signal transduction"/>
    <property type="evidence" value="ECO:0007669"/>
    <property type="project" value="InterPro"/>
</dbReference>
<dbReference type="PANTHER" id="PTHR45876:SF6">
    <property type="entry name" value="RHO GTPASE-ACTIVATING PROTEIN 39-LIKE"/>
    <property type="match status" value="1"/>
</dbReference>
<evidence type="ECO:0000313" key="13">
    <source>
        <dbReference type="Proteomes" id="UP000324632"/>
    </source>
</evidence>
<evidence type="ECO:0000313" key="12">
    <source>
        <dbReference type="EMBL" id="KAA0706962.1"/>
    </source>
</evidence>
<comment type="caution">
    <text evidence="12">The sequence shown here is derived from an EMBL/GenBank/DDBJ whole genome shotgun (WGS) entry which is preliminary data.</text>
</comment>
<feature type="domain" description="MyTH4" evidence="11">
    <location>
        <begin position="680"/>
        <end position="837"/>
    </location>
</feature>
<evidence type="ECO:0000259" key="9">
    <source>
        <dbReference type="PROSITE" id="PS50020"/>
    </source>
</evidence>
<feature type="compositionally biased region" description="Polar residues" evidence="8">
    <location>
        <begin position="356"/>
        <end position="381"/>
    </location>
</feature>
<dbReference type="GO" id="GO:0005856">
    <property type="term" value="C:cytoskeleton"/>
    <property type="evidence" value="ECO:0007669"/>
    <property type="project" value="InterPro"/>
</dbReference>
<dbReference type="InterPro" id="IPR038185">
    <property type="entry name" value="MyTH4_dom_sf"/>
</dbReference>
<feature type="compositionally biased region" description="Basic and acidic residues" evidence="8">
    <location>
        <begin position="131"/>
        <end position="144"/>
    </location>
</feature>
<dbReference type="Pfam" id="PF00784">
    <property type="entry name" value="MyTH4"/>
    <property type="match status" value="1"/>
</dbReference>
<dbReference type="GO" id="GO:0005737">
    <property type="term" value="C:cytoplasm"/>
    <property type="evidence" value="ECO:0007669"/>
    <property type="project" value="TreeGrafter"/>
</dbReference>
<dbReference type="InterPro" id="IPR000857">
    <property type="entry name" value="MyTH4_dom"/>
</dbReference>
<evidence type="ECO:0000256" key="3">
    <source>
        <dbReference type="ARBA" id="ARBA00022553"/>
    </source>
</evidence>
<evidence type="ECO:0000256" key="4">
    <source>
        <dbReference type="ARBA" id="ARBA00022737"/>
    </source>
</evidence>
<organism evidence="12 13">
    <name type="scientific">Triplophysa tibetana</name>
    <dbReference type="NCBI Taxonomy" id="1572043"/>
    <lineage>
        <taxon>Eukaryota</taxon>
        <taxon>Metazoa</taxon>
        <taxon>Chordata</taxon>
        <taxon>Craniata</taxon>
        <taxon>Vertebrata</taxon>
        <taxon>Euteleostomi</taxon>
        <taxon>Actinopterygii</taxon>
        <taxon>Neopterygii</taxon>
        <taxon>Teleostei</taxon>
        <taxon>Ostariophysi</taxon>
        <taxon>Cypriniformes</taxon>
        <taxon>Nemacheilidae</taxon>
        <taxon>Triplophysa</taxon>
    </lineage>
</organism>
<name>A0A5A9NAE5_9TELE</name>
<proteinExistence type="predicted"/>
<feature type="compositionally biased region" description="Basic and acidic residues" evidence="8">
    <location>
        <begin position="608"/>
        <end position="621"/>
    </location>
</feature>
<feature type="region of interest" description="Disordered" evidence="8">
    <location>
        <begin position="356"/>
        <end position="382"/>
    </location>
</feature>
<feature type="region of interest" description="Disordered" evidence="8">
    <location>
        <begin position="252"/>
        <end position="285"/>
    </location>
</feature>
<feature type="region of interest" description="Disordered" evidence="8">
    <location>
        <begin position="195"/>
        <end position="215"/>
    </location>
</feature>
<evidence type="ECO:0000256" key="6">
    <source>
        <dbReference type="ARBA" id="ARBA00023242"/>
    </source>
</evidence>
<dbReference type="FunFam" id="2.20.70.10:FF:000022">
    <property type="entry name" value="Rho GTPase activating protein 39"/>
    <property type="match status" value="1"/>
</dbReference>
<protein>
    <recommendedName>
        <fullName evidence="7">Rho GTPase-activating protein 39</fullName>
    </recommendedName>
</protein>
<dbReference type="PROSITE" id="PS51016">
    <property type="entry name" value="MYTH4"/>
    <property type="match status" value="1"/>
</dbReference>
<dbReference type="InterPro" id="IPR000198">
    <property type="entry name" value="RhoGAP_dom"/>
</dbReference>
<dbReference type="Pfam" id="PF00620">
    <property type="entry name" value="RhoGAP"/>
    <property type="match status" value="1"/>
</dbReference>
<dbReference type="InterPro" id="IPR008936">
    <property type="entry name" value="Rho_GTPase_activation_prot"/>
</dbReference>
<dbReference type="PROSITE" id="PS50238">
    <property type="entry name" value="RHOGAP"/>
    <property type="match status" value="1"/>
</dbReference>
<dbReference type="PROSITE" id="PS50020">
    <property type="entry name" value="WW_DOMAIN_2"/>
    <property type="match status" value="1"/>
</dbReference>
<reference evidence="12 13" key="1">
    <citation type="journal article" date="2019" name="Mol. Ecol. Resour.">
        <title>Chromosome-level genome assembly of Triplophysa tibetana, a fish adapted to the harsh high-altitude environment of the Tibetan Plateau.</title>
        <authorList>
            <person name="Yang X."/>
            <person name="Liu H."/>
            <person name="Ma Z."/>
            <person name="Zou Y."/>
            <person name="Zou M."/>
            <person name="Mao Y."/>
            <person name="Li X."/>
            <person name="Wang H."/>
            <person name="Chen T."/>
            <person name="Wang W."/>
            <person name="Yang R."/>
        </authorList>
    </citation>
    <scope>NUCLEOTIDE SEQUENCE [LARGE SCALE GENOMIC DNA]</scope>
    <source>
        <strain evidence="12">TTIB1903HZAU</strain>
        <tissue evidence="12">Muscle</tissue>
    </source>
</reference>
<keyword evidence="3" id="KW-0597">Phosphoprotein</keyword>
<evidence type="ECO:0000256" key="1">
    <source>
        <dbReference type="ARBA" id="ARBA00004123"/>
    </source>
</evidence>
<evidence type="ECO:0000259" key="10">
    <source>
        <dbReference type="PROSITE" id="PS50238"/>
    </source>
</evidence>
<evidence type="ECO:0000259" key="11">
    <source>
        <dbReference type="PROSITE" id="PS51016"/>
    </source>
</evidence>
<feature type="compositionally biased region" description="Basic residues" evidence="8">
    <location>
        <begin position="812"/>
        <end position="825"/>
    </location>
</feature>
<dbReference type="SUPFAM" id="SSF51045">
    <property type="entry name" value="WW domain"/>
    <property type="match status" value="1"/>
</dbReference>
<dbReference type="FunFam" id="1.10.555.10:FF:000011">
    <property type="entry name" value="Rho GTPase-activating protein 39"/>
    <property type="match status" value="1"/>
</dbReference>
<dbReference type="SUPFAM" id="SSF48350">
    <property type="entry name" value="GTPase activation domain, GAP"/>
    <property type="match status" value="1"/>
</dbReference>
<dbReference type="EMBL" id="SOYY01000020">
    <property type="protein sequence ID" value="KAA0706962.1"/>
    <property type="molecule type" value="Genomic_DNA"/>
</dbReference>
<dbReference type="SMART" id="SM00456">
    <property type="entry name" value="WW"/>
    <property type="match status" value="2"/>
</dbReference>
<evidence type="ECO:0000256" key="7">
    <source>
        <dbReference type="ARBA" id="ARBA00070269"/>
    </source>
</evidence>
<evidence type="ECO:0000256" key="2">
    <source>
        <dbReference type="ARBA" id="ARBA00022468"/>
    </source>
</evidence>
<keyword evidence="5" id="KW-0007">Acetylation</keyword>
<keyword evidence="6" id="KW-0539">Nucleus</keyword>
<comment type="subcellular location">
    <subcellularLocation>
        <location evidence="1">Nucleus</location>
    </subcellularLocation>
</comment>
<dbReference type="AlphaFoldDB" id="A0A5A9NAE5"/>
<dbReference type="Gene3D" id="1.25.40.530">
    <property type="entry name" value="MyTH4 domain"/>
    <property type="match status" value="1"/>
</dbReference>
<dbReference type="CDD" id="cd04389">
    <property type="entry name" value="RhoGAP_KIAA1688"/>
    <property type="match status" value="1"/>
</dbReference>
<feature type="domain" description="WW" evidence="9">
    <location>
        <begin position="49"/>
        <end position="76"/>
    </location>
</feature>
<dbReference type="SMART" id="SM00324">
    <property type="entry name" value="RhoGAP"/>
    <property type="match status" value="1"/>
</dbReference>
<keyword evidence="4" id="KW-0677">Repeat</keyword>
<sequence length="1077" mass="119984">MSPFSRSDWVEILEPRSRERMYVNLLTGECGWELPPGVPVRQSDGNQWWELFDSNNNRFYYYNCTSQQTVWHKPQGSDVVPLAQLQAMKRSSEAAMRGQGRIQRGPQTDGRQTPLLGMVLPTIPFSQGAESGRETPSSKEDSLERSNPGKGDPAQRWQPAPGSKAAMLVKVNSIGRNQSLGPATAHHLLHFSSTSKSAGTISPKPGYTPQTNRTGLLKMPVPGDSKQGFHIKKAENPNFCLVLPTSSSYIAQQRSGAGTPRPSTPQYGATPSAPIYDEPPLMDHPIYDEPPLEMEVEGAHHLNRGPYSTSHGSHRVAQPPKLLQFPQSKHISSSSANEYSPAGRECIKHMVNVDLTTSTSKHQPSNASDSTPNSTGHQIQPYSPIPAQLKNEVSLEKKQSWRLLEPRHSRQSSLASQEYPGPAAVTYQDSGYSTGPSPSLRRKNRRRAAMGTGSGRPGSIGSSGELSALNEKLMAEMRAVVNRSNTLHGSKASLDTEIGSEASGSTARSPLNSLKLGARGGGALGSREDVTSSNRSLYRSGGSNHGDVMFSPLVTDMQGGRQKRTFEKVDSLQKSATSQTSLSSPEAPRSPSQTGTLESKPQQSGSSQDRKHDRSGHETPRVTRKNNNGPGMGSGYQYPYTTLCKPQLDANMEDWASKNLNQHTQGLFRRRVSITNMLSWNRGSIKKPMLITSDRAVKKEACEMFKLVQAYMGDRPARLDRRHAALQVVTKCWGMQGLRDELYVQLVRQTTDNMSLWSLEAGWELMAISLAFFSPSPKFRRYLEGYIQRHLEPSNDKKILQHILEHQDIKNHRIQKNSKSRKKRKQNNEEEEEQGLPISTYAKYCYRKLQKVAITGGKKGLRKPTLEEIDHGRNAIVTPSLFGSALEEIMERQSGLFPDRKLPWVQVQLSQYVLGLGGAQTEGIFRVPGDIDEVNALKLQVDQWKIPENLSDPNVPASLLKLWYRELEEPLIPQSFYKQCISHYEDPDAAINVVQSLPELNRLVLCYFINFLQVFTQPVNVSRTKMDVNNLAMVMAPNCLRCQSDDPRIIFENTRKEMSFLRLLIVHLDTSFIKGLI</sequence>
<feature type="region of interest" description="Disordered" evidence="8">
    <location>
        <begin position="90"/>
        <end position="161"/>
    </location>
</feature>
<gene>
    <name evidence="12" type="ORF">E1301_Tti002282</name>
</gene>
<keyword evidence="13" id="KW-1185">Reference proteome</keyword>
<accession>A0A5A9NAE5</accession>
<dbReference type="CDD" id="cd00201">
    <property type="entry name" value="WW"/>
    <property type="match status" value="1"/>
</dbReference>
<feature type="region of interest" description="Disordered" evidence="8">
    <location>
        <begin position="402"/>
        <end position="464"/>
    </location>
</feature>
<dbReference type="GO" id="GO:0005096">
    <property type="term" value="F:GTPase activator activity"/>
    <property type="evidence" value="ECO:0007669"/>
    <property type="project" value="UniProtKB-KW"/>
</dbReference>
<evidence type="ECO:0000256" key="5">
    <source>
        <dbReference type="ARBA" id="ARBA00022990"/>
    </source>
</evidence>
<dbReference type="Gene3D" id="1.10.555.10">
    <property type="entry name" value="Rho GTPase activation protein"/>
    <property type="match status" value="1"/>
</dbReference>
<keyword evidence="2" id="KW-0343">GTPase activation</keyword>
<feature type="domain" description="Rho-GAP" evidence="10">
    <location>
        <begin position="884"/>
        <end position="1072"/>
    </location>
</feature>
<dbReference type="InterPro" id="IPR036020">
    <property type="entry name" value="WW_dom_sf"/>
</dbReference>
<dbReference type="SMART" id="SM00139">
    <property type="entry name" value="MyTH4"/>
    <property type="match status" value="1"/>
</dbReference>
<feature type="region of interest" description="Disordered" evidence="8">
    <location>
        <begin position="492"/>
        <end position="634"/>
    </location>
</feature>
<feature type="compositionally biased region" description="Polar residues" evidence="8">
    <location>
        <begin position="572"/>
        <end position="607"/>
    </location>
</feature>
<dbReference type="InterPro" id="IPR001202">
    <property type="entry name" value="WW_dom"/>
</dbReference>
<evidence type="ECO:0000256" key="8">
    <source>
        <dbReference type="SAM" id="MobiDB-lite"/>
    </source>
</evidence>
<dbReference type="GO" id="GO:0005634">
    <property type="term" value="C:nucleus"/>
    <property type="evidence" value="ECO:0007669"/>
    <property type="project" value="UniProtKB-SubCell"/>
</dbReference>
<feature type="compositionally biased region" description="Polar residues" evidence="8">
    <location>
        <begin position="502"/>
        <end position="512"/>
    </location>
</feature>
<dbReference type="Proteomes" id="UP000324632">
    <property type="component" value="Chromosome 20"/>
</dbReference>
<feature type="region of interest" description="Disordered" evidence="8">
    <location>
        <begin position="811"/>
        <end position="834"/>
    </location>
</feature>
<feature type="compositionally biased region" description="Polar residues" evidence="8">
    <location>
        <begin position="427"/>
        <end position="437"/>
    </location>
</feature>
<dbReference type="Gene3D" id="2.20.70.10">
    <property type="match status" value="1"/>
</dbReference>